<dbReference type="OrthoDB" id="10460180at2759"/>
<feature type="signal peptide" evidence="2">
    <location>
        <begin position="1"/>
        <end position="18"/>
    </location>
</feature>
<feature type="region of interest" description="Disordered" evidence="1">
    <location>
        <begin position="128"/>
        <end position="190"/>
    </location>
</feature>
<keyword evidence="4" id="KW-1185">Reference proteome</keyword>
<reference evidence="3" key="1">
    <citation type="submission" date="2021-07" db="EMBL/GenBank/DDBJ databases">
        <authorList>
            <person name="Durling M."/>
        </authorList>
    </citation>
    <scope>NUCLEOTIDE SEQUENCE</scope>
</reference>
<evidence type="ECO:0000313" key="3">
    <source>
        <dbReference type="EMBL" id="CAG8958599.1"/>
    </source>
</evidence>
<dbReference type="AlphaFoldDB" id="A0A9N9L3T4"/>
<name>A0A9N9L3T4_9HELO</name>
<evidence type="ECO:0000256" key="2">
    <source>
        <dbReference type="SAM" id="SignalP"/>
    </source>
</evidence>
<feature type="region of interest" description="Disordered" evidence="1">
    <location>
        <begin position="203"/>
        <end position="235"/>
    </location>
</feature>
<dbReference type="EMBL" id="CAJVRL010000083">
    <property type="protein sequence ID" value="CAG8958599.1"/>
    <property type="molecule type" value="Genomic_DNA"/>
</dbReference>
<organism evidence="3 4">
    <name type="scientific">Hymenoscyphus fraxineus</name>
    <dbReference type="NCBI Taxonomy" id="746836"/>
    <lineage>
        <taxon>Eukaryota</taxon>
        <taxon>Fungi</taxon>
        <taxon>Dikarya</taxon>
        <taxon>Ascomycota</taxon>
        <taxon>Pezizomycotina</taxon>
        <taxon>Leotiomycetes</taxon>
        <taxon>Helotiales</taxon>
        <taxon>Helotiaceae</taxon>
        <taxon>Hymenoscyphus</taxon>
    </lineage>
</organism>
<feature type="chain" id="PRO_5040253578" evidence="2">
    <location>
        <begin position="19"/>
        <end position="257"/>
    </location>
</feature>
<evidence type="ECO:0000256" key="1">
    <source>
        <dbReference type="SAM" id="MobiDB-lite"/>
    </source>
</evidence>
<sequence>MHLSTLLLPLTFALAVAGGQTGLPFHPPSKSHSTTTPTVPAGPVRSPIHYTYPDHPTIILPRGEIPRPTPIDQFARPGVGAGRFGGSFVEKHNEAEPQSYSEIITWAPSTTGVPVSLPTSIVIDTSSYSHGTITPSQTHSAPGSQSTPASHSTSDTHSAPATQSTPASHSTSTTQPPSPSTSHTPFTNSTTIVNSLHSSTSFTTSTTIVSPSPTSSTTRPSTTTSASASPTSSGSTLKWNWTLAVCGFMGVFVFGML</sequence>
<feature type="compositionally biased region" description="Low complexity" evidence="1">
    <location>
        <begin position="156"/>
        <end position="190"/>
    </location>
</feature>
<feature type="compositionally biased region" description="Polar residues" evidence="1">
    <location>
        <begin position="128"/>
        <end position="155"/>
    </location>
</feature>
<dbReference type="Proteomes" id="UP000696280">
    <property type="component" value="Unassembled WGS sequence"/>
</dbReference>
<proteinExistence type="predicted"/>
<protein>
    <submittedName>
        <fullName evidence="3">Uncharacterized protein</fullName>
    </submittedName>
</protein>
<accession>A0A9N9L3T4</accession>
<comment type="caution">
    <text evidence="3">The sequence shown here is derived from an EMBL/GenBank/DDBJ whole genome shotgun (WGS) entry which is preliminary data.</text>
</comment>
<keyword evidence="2" id="KW-0732">Signal</keyword>
<evidence type="ECO:0000313" key="4">
    <source>
        <dbReference type="Proteomes" id="UP000696280"/>
    </source>
</evidence>
<gene>
    <name evidence="3" type="ORF">HYFRA_00009916</name>
</gene>